<comment type="caution">
    <text evidence="3">The sequence shown here is derived from an EMBL/GenBank/DDBJ whole genome shotgun (WGS) entry which is preliminary data.</text>
</comment>
<proteinExistence type="predicted"/>
<dbReference type="InterPro" id="IPR013783">
    <property type="entry name" value="Ig-like_fold"/>
</dbReference>
<accession>A0ABS0Z5F6</accession>
<protein>
    <submittedName>
        <fullName evidence="3">Uncharacterized protein</fullName>
    </submittedName>
</protein>
<keyword evidence="1" id="KW-0812">Transmembrane</keyword>
<evidence type="ECO:0000256" key="1">
    <source>
        <dbReference type="SAM" id="Phobius"/>
    </source>
</evidence>
<evidence type="ECO:0000313" key="3">
    <source>
        <dbReference type="EMBL" id="MBJ7267702.1"/>
    </source>
</evidence>
<organism evidence="3 4">
    <name type="scientific">Idiomarina abyssalis</name>
    <dbReference type="NCBI Taxonomy" id="86102"/>
    <lineage>
        <taxon>Bacteria</taxon>
        <taxon>Pseudomonadati</taxon>
        <taxon>Pseudomonadota</taxon>
        <taxon>Gammaproteobacteria</taxon>
        <taxon>Alteromonadales</taxon>
        <taxon>Idiomarinaceae</taxon>
        <taxon>Idiomarina</taxon>
    </lineage>
</organism>
<evidence type="ECO:0000256" key="2">
    <source>
        <dbReference type="SAM" id="SignalP"/>
    </source>
</evidence>
<gene>
    <name evidence="3" type="ORF">JHC10_12220</name>
</gene>
<name>A0ABS0Z5F6_9GAMM</name>
<feature type="signal peptide" evidence="2">
    <location>
        <begin position="1"/>
        <end position="29"/>
    </location>
</feature>
<keyword evidence="4" id="KW-1185">Reference proteome</keyword>
<reference evidence="3 4" key="1">
    <citation type="submission" date="2020-09" db="EMBL/GenBank/DDBJ databases">
        <title>Draft Genomes of Bacterial Isolates from North Pond Shallow Sediments.</title>
        <authorList>
            <person name="Kiel Reese B."/>
            <person name="Mullis M."/>
            <person name="Weisend R.E."/>
        </authorList>
    </citation>
    <scope>NUCLEOTIDE SEQUENCE [LARGE SCALE GENOMIC DNA]</scope>
    <source>
        <strain evidence="3 4">KJE-3</strain>
    </source>
</reference>
<dbReference type="Proteomes" id="UP000655994">
    <property type="component" value="Unassembled WGS sequence"/>
</dbReference>
<keyword evidence="1" id="KW-1133">Transmembrane helix</keyword>
<evidence type="ECO:0000313" key="4">
    <source>
        <dbReference type="Proteomes" id="UP000655994"/>
    </source>
</evidence>
<dbReference type="RefSeq" id="WP_199494973.1">
    <property type="nucleotide sequence ID" value="NZ_JAEMOO010000009.1"/>
</dbReference>
<dbReference type="Gene3D" id="2.60.40.10">
    <property type="entry name" value="Immunoglobulins"/>
    <property type="match status" value="1"/>
</dbReference>
<feature type="chain" id="PRO_5046114354" evidence="2">
    <location>
        <begin position="30"/>
        <end position="163"/>
    </location>
</feature>
<dbReference type="EMBL" id="JAEMOS010000041">
    <property type="protein sequence ID" value="MBJ7267702.1"/>
    <property type="molecule type" value="Genomic_DNA"/>
</dbReference>
<keyword evidence="2" id="KW-0732">Signal</keyword>
<keyword evidence="1" id="KW-0472">Membrane</keyword>
<feature type="transmembrane region" description="Helical" evidence="1">
    <location>
        <begin position="125"/>
        <end position="149"/>
    </location>
</feature>
<sequence length="163" mass="18431">MTIQKNCFNYRYILLVLCFLSILPATALASPLKLSGPDSVVKEGYFTVSVSTTDAAELNRVTIEVASDSEFSENTKQFPALGDFKDISLTGFSNGSYYLRARAEDAKNQTYLSNTIEITVKHYPLWQALTLFFIGLIIFITLVATLLLLHRQWIHSKHQKHHD</sequence>